<dbReference type="AlphaFoldDB" id="A0AA88MP92"/>
<sequence>MGFCLRDESARLMESGACDEASLRALFRACDLDNSGLIEKWEFEQMCSELRVRSADIDDIFTKLDTNQDGAINMNEFIHGFQTATRLSSEGGTSERVKCAEPFTQAWEEFRTRLGELNKFIPRIDQVSTLYQNISLTDTRMIPQYEKVLLNFSREIKLQSKEMERLALAVKRAQDQAAIQLSAMEEEMDQRIHATEKNTRMEELKKAEAALSIMKDQYEAQLSELQQTVLTLQMFEDQNKGTGLREENVALKRKNNELTLQNQKLKQELLESLTNIALLQSELDSLKSDITDQSINLERDEALMRSFSEDRDNLERQVEILQLANRKLHDTNDGLRMTLENSQSKNKYPRGSGLSPSSTINRTKNTCSPYFERCCYRDDDYEQLRIAECLQTPSRDSLALALCDPMCKHRSCEVDSLDESCVDSGMSTLRSNNGYDSEQEGIGHSHDALMANFSCSGDTSDTEVPDVRDKTGYESDSESIMNIHSNPGDTKDVSASGKKCLSAIFDEKLKDKMEVMAQGSEKTYNIVLAGDAAVGKSSFLLRLCKNEFKGFTSTTLGVDFQMKTLVVDGVPTVLQLWDTAGQERFKSIAKSYFRRADGVLLLYDVTCEKSFLNVREWVDTIEDVSQHKIPIMLVGNKTDLRQQALHDGVTCISTSYGEKLARTYSSLFCETSAKDGSNIIEAVLHLAREVIKHAHERKGSTLGQILSGSSNTKLTNSKCCRT</sequence>
<evidence type="ECO:0000256" key="1">
    <source>
        <dbReference type="ARBA" id="ARBA00004496"/>
    </source>
</evidence>
<organism evidence="11 12">
    <name type="scientific">Tachysurus vachellii</name>
    <name type="common">Darkbarbel catfish</name>
    <name type="synonym">Pelteobagrus vachellii</name>
    <dbReference type="NCBI Taxonomy" id="175792"/>
    <lineage>
        <taxon>Eukaryota</taxon>
        <taxon>Metazoa</taxon>
        <taxon>Chordata</taxon>
        <taxon>Craniata</taxon>
        <taxon>Vertebrata</taxon>
        <taxon>Euteleostomi</taxon>
        <taxon>Actinopterygii</taxon>
        <taxon>Neopterygii</taxon>
        <taxon>Teleostei</taxon>
        <taxon>Ostariophysi</taxon>
        <taxon>Siluriformes</taxon>
        <taxon>Bagridae</taxon>
        <taxon>Tachysurus</taxon>
    </lineage>
</organism>
<comment type="caution">
    <text evidence="11">The sequence shown here is derived from an EMBL/GenBank/DDBJ whole genome shotgun (WGS) entry which is preliminary data.</text>
</comment>
<dbReference type="InterPro" id="IPR005225">
    <property type="entry name" value="Small_GTP-bd"/>
</dbReference>
<feature type="compositionally biased region" description="Polar residues" evidence="9">
    <location>
        <begin position="478"/>
        <end position="488"/>
    </location>
</feature>
<dbReference type="PROSITE" id="PS51421">
    <property type="entry name" value="RAS"/>
    <property type="match status" value="1"/>
</dbReference>
<dbReference type="PROSITE" id="PS51419">
    <property type="entry name" value="RAB"/>
    <property type="match status" value="1"/>
</dbReference>
<dbReference type="SUPFAM" id="SSF52540">
    <property type="entry name" value="P-loop containing nucleoside triphosphate hydrolases"/>
    <property type="match status" value="1"/>
</dbReference>
<evidence type="ECO:0000256" key="3">
    <source>
        <dbReference type="ARBA" id="ARBA00022723"/>
    </source>
</evidence>
<dbReference type="InterPro" id="IPR027417">
    <property type="entry name" value="P-loop_NTPase"/>
</dbReference>
<feature type="coiled-coil region" evidence="8">
    <location>
        <begin position="201"/>
        <end position="331"/>
    </location>
</feature>
<feature type="region of interest" description="Disordered" evidence="9">
    <location>
        <begin position="339"/>
        <end position="359"/>
    </location>
</feature>
<keyword evidence="12" id="KW-1185">Reference proteome</keyword>
<evidence type="ECO:0000256" key="7">
    <source>
        <dbReference type="ARBA" id="ARBA00023134"/>
    </source>
</evidence>
<dbReference type="Proteomes" id="UP001187315">
    <property type="component" value="Unassembled WGS sequence"/>
</dbReference>
<dbReference type="InterPro" id="IPR001806">
    <property type="entry name" value="Small_GTPase"/>
</dbReference>
<evidence type="ECO:0000256" key="4">
    <source>
        <dbReference type="ARBA" id="ARBA00022741"/>
    </source>
</evidence>
<keyword evidence="7" id="KW-0342">GTP-binding</keyword>
<reference evidence="11" key="1">
    <citation type="submission" date="2023-08" db="EMBL/GenBank/DDBJ databases">
        <title>Pelteobagrus vachellii genome.</title>
        <authorList>
            <person name="Liu H."/>
        </authorList>
    </citation>
    <scope>NUCLEOTIDE SEQUENCE</scope>
    <source>
        <strain evidence="11">PRFRI_2022a</strain>
        <tissue evidence="11">Muscle</tissue>
    </source>
</reference>
<evidence type="ECO:0000256" key="9">
    <source>
        <dbReference type="SAM" id="MobiDB-lite"/>
    </source>
</evidence>
<dbReference type="InterPro" id="IPR018247">
    <property type="entry name" value="EF_Hand_1_Ca_BS"/>
</dbReference>
<evidence type="ECO:0000256" key="5">
    <source>
        <dbReference type="ARBA" id="ARBA00022837"/>
    </source>
</evidence>
<evidence type="ECO:0000256" key="8">
    <source>
        <dbReference type="SAM" id="Coils"/>
    </source>
</evidence>
<dbReference type="Gene3D" id="1.10.238.10">
    <property type="entry name" value="EF-hand"/>
    <property type="match status" value="1"/>
</dbReference>
<keyword evidence="4" id="KW-0547">Nucleotide-binding</keyword>
<name>A0AA88MP92_TACVA</name>
<dbReference type="PROSITE" id="PS51420">
    <property type="entry name" value="RHO"/>
    <property type="match status" value="1"/>
</dbReference>
<protein>
    <recommendedName>
        <fullName evidence="10">EF-hand domain-containing protein</fullName>
    </recommendedName>
</protein>
<dbReference type="SUPFAM" id="SSF47473">
    <property type="entry name" value="EF-hand"/>
    <property type="match status" value="1"/>
</dbReference>
<dbReference type="SMART" id="SM00175">
    <property type="entry name" value="RAB"/>
    <property type="match status" value="1"/>
</dbReference>
<accession>A0AA88MP92</accession>
<dbReference type="PROSITE" id="PS50222">
    <property type="entry name" value="EF_HAND_2"/>
    <property type="match status" value="1"/>
</dbReference>
<dbReference type="SMART" id="SM00054">
    <property type="entry name" value="EFh"/>
    <property type="match status" value="2"/>
</dbReference>
<dbReference type="InterPro" id="IPR050227">
    <property type="entry name" value="Rab"/>
</dbReference>
<dbReference type="PRINTS" id="PR00449">
    <property type="entry name" value="RASTRNSFRMNG"/>
</dbReference>
<dbReference type="GO" id="GO:0005525">
    <property type="term" value="F:GTP binding"/>
    <property type="evidence" value="ECO:0007669"/>
    <property type="project" value="UniProtKB-KW"/>
</dbReference>
<dbReference type="NCBIfam" id="TIGR00231">
    <property type="entry name" value="small_GTP"/>
    <property type="match status" value="1"/>
</dbReference>
<dbReference type="PROSITE" id="PS00018">
    <property type="entry name" value="EF_HAND_1"/>
    <property type="match status" value="1"/>
</dbReference>
<dbReference type="CDD" id="cd00154">
    <property type="entry name" value="Rab"/>
    <property type="match status" value="1"/>
</dbReference>
<gene>
    <name evidence="11" type="ORF">Q7C36_012353</name>
</gene>
<keyword evidence="5" id="KW-0106">Calcium</keyword>
<dbReference type="SMART" id="SM00174">
    <property type="entry name" value="RHO"/>
    <property type="match status" value="1"/>
</dbReference>
<dbReference type="CDD" id="cd00051">
    <property type="entry name" value="EFh"/>
    <property type="match status" value="1"/>
</dbReference>
<dbReference type="GO" id="GO:0003924">
    <property type="term" value="F:GTPase activity"/>
    <property type="evidence" value="ECO:0007669"/>
    <property type="project" value="InterPro"/>
</dbReference>
<dbReference type="EMBL" id="JAVHJS010000012">
    <property type="protein sequence ID" value="KAK2840774.1"/>
    <property type="molecule type" value="Genomic_DNA"/>
</dbReference>
<evidence type="ECO:0000259" key="10">
    <source>
        <dbReference type="PROSITE" id="PS50222"/>
    </source>
</evidence>
<dbReference type="InterPro" id="IPR002048">
    <property type="entry name" value="EF_hand_dom"/>
</dbReference>
<feature type="region of interest" description="Disordered" evidence="9">
    <location>
        <begin position="471"/>
        <end position="491"/>
    </location>
</feature>
<dbReference type="Pfam" id="PF13499">
    <property type="entry name" value="EF-hand_7"/>
    <property type="match status" value="1"/>
</dbReference>
<keyword evidence="2" id="KW-0963">Cytoplasm</keyword>
<keyword evidence="3" id="KW-0479">Metal-binding</keyword>
<dbReference type="GO" id="GO:0005737">
    <property type="term" value="C:cytoplasm"/>
    <property type="evidence" value="ECO:0007669"/>
    <property type="project" value="UniProtKB-SubCell"/>
</dbReference>
<dbReference type="Gene3D" id="3.40.50.300">
    <property type="entry name" value="P-loop containing nucleotide triphosphate hydrolases"/>
    <property type="match status" value="1"/>
</dbReference>
<dbReference type="SMART" id="SM00173">
    <property type="entry name" value="RAS"/>
    <property type="match status" value="1"/>
</dbReference>
<feature type="domain" description="EF-hand" evidence="10">
    <location>
        <begin position="52"/>
        <end position="87"/>
    </location>
</feature>
<dbReference type="FunFam" id="3.40.50.300:FF:001348">
    <property type="entry name" value="Ras and EF-hand domain-containing protein"/>
    <property type="match status" value="1"/>
</dbReference>
<evidence type="ECO:0000313" key="11">
    <source>
        <dbReference type="EMBL" id="KAK2840774.1"/>
    </source>
</evidence>
<evidence type="ECO:0000256" key="6">
    <source>
        <dbReference type="ARBA" id="ARBA00023054"/>
    </source>
</evidence>
<comment type="subcellular location">
    <subcellularLocation>
        <location evidence="1">Cytoplasm</location>
    </subcellularLocation>
</comment>
<dbReference type="InterPro" id="IPR011992">
    <property type="entry name" value="EF-hand-dom_pair"/>
</dbReference>
<evidence type="ECO:0000256" key="2">
    <source>
        <dbReference type="ARBA" id="ARBA00022490"/>
    </source>
</evidence>
<evidence type="ECO:0000313" key="12">
    <source>
        <dbReference type="Proteomes" id="UP001187315"/>
    </source>
</evidence>
<dbReference type="PANTHER" id="PTHR47977">
    <property type="entry name" value="RAS-RELATED PROTEIN RAB"/>
    <property type="match status" value="1"/>
</dbReference>
<dbReference type="Pfam" id="PF00071">
    <property type="entry name" value="Ras"/>
    <property type="match status" value="1"/>
</dbReference>
<proteinExistence type="predicted"/>
<dbReference type="GO" id="GO:0005509">
    <property type="term" value="F:calcium ion binding"/>
    <property type="evidence" value="ECO:0007669"/>
    <property type="project" value="InterPro"/>
</dbReference>
<keyword evidence="6 8" id="KW-0175">Coiled coil</keyword>
<dbReference type="SMART" id="SM00176">
    <property type="entry name" value="RAN"/>
    <property type="match status" value="1"/>
</dbReference>